<name>A0A401IP93_9VIRU</name>
<accession>A0A401IP93</accession>
<protein>
    <submittedName>
        <fullName evidence="1">Wsv131-like protein</fullName>
    </submittedName>
</protein>
<sequence>MDPDETSDTIGYLSLLKNGNLDESKTENDHFSDMELGDISQLDNTMTILRNDTVKRRLRHMITSNQGSSMTIENVISRNNKRSSCFPDIFKTLTDCMIQNMIHSVVFSSSPTPLPQLASQPQPTRGTINDKGCNKIFLDLSNHTSRIPARVKYNIYSQKIFDSSSDTNFQSSTIVSNNMADYFLFGFSPETELLKNLIAVINVIASLFVSSINLLEYDIQKRNETLCQPGHEMEYAQMLKDLKQLNSASAATLNFIRNIAILPFSGNKSCSCCGSKSHTQSPLVDSFRKSYNGVASTKKQDNILIPPEIIFQGIKNEKKTPSCSTKIQMKTKSNRQINSVIKNQIKSTLANMRDMKYKQKYHSMETPLTLTELKSLPAPDEIKQNIPCKNKDDHFNHQTTGISSLEPRKIEQEGIVGDTGSTTKYLDMRDYQQRREISNYVKYNSIKD</sequence>
<evidence type="ECO:0000313" key="1">
    <source>
        <dbReference type="EMBL" id="GBG35420.1"/>
    </source>
</evidence>
<organism evidence="1">
    <name type="scientific">Marsupenaeus japonicus endogenous nimavirus</name>
    <dbReference type="NCBI Taxonomy" id="2133793"/>
    <lineage>
        <taxon>Viruses</taxon>
        <taxon>Viruses incertae sedis</taxon>
        <taxon>Naldaviricetes</taxon>
        <taxon>Nimaviridae</taxon>
    </lineage>
</organism>
<comment type="caution">
    <text evidence="1">The sequence shown here is derived from an EMBL/GenBank/DDBJ whole genome shotgun (WGS) entry which is preliminary data.</text>
</comment>
<reference evidence="1" key="1">
    <citation type="journal article" date="2018" name="J. Virol.">
        <title>Crustacean Genome Exploration Reveals the Evolutionary Origin of White Spot Syndrome Virus.</title>
        <authorList>
            <person name="Kawato S."/>
            <person name="Shitara A."/>
            <person name="Wang Y."/>
            <person name="Nozaki R."/>
            <person name="Kondo H."/>
            <person name="Hirono I."/>
        </authorList>
    </citation>
    <scope>NUCLEOTIDE SEQUENCE</scope>
</reference>
<dbReference type="EMBL" id="BFCD01000001">
    <property type="protein sequence ID" value="GBG35420.1"/>
    <property type="molecule type" value="Genomic_DNA"/>
</dbReference>
<proteinExistence type="predicted"/>